<evidence type="ECO:0000259" key="17">
    <source>
        <dbReference type="Pfam" id="PF08245"/>
    </source>
</evidence>
<dbReference type="InterPro" id="IPR036565">
    <property type="entry name" value="Mur-like_cat_sf"/>
</dbReference>
<feature type="domain" description="Mur ligase C-terminal" evidence="16">
    <location>
        <begin position="316"/>
        <end position="441"/>
    </location>
</feature>
<dbReference type="OrthoDB" id="9804126at2"/>
<dbReference type="InterPro" id="IPR050061">
    <property type="entry name" value="MurCDEF_pg_biosynth"/>
</dbReference>
<reference evidence="19 21" key="2">
    <citation type="submission" date="2018-08" db="EMBL/GenBank/DDBJ databases">
        <title>A genome reference for cultivated species of the human gut microbiota.</title>
        <authorList>
            <person name="Zou Y."/>
            <person name="Xue W."/>
            <person name="Luo G."/>
        </authorList>
    </citation>
    <scope>NUCLEOTIDE SEQUENCE [LARGE SCALE GENOMIC DNA]</scope>
    <source>
        <strain evidence="19 21">TF05-12AC</strain>
    </source>
</reference>
<dbReference type="InterPro" id="IPR005758">
    <property type="entry name" value="UDP-N-AcMur_Ala_ligase_MurC"/>
</dbReference>
<dbReference type="EMBL" id="QVME01000001">
    <property type="protein sequence ID" value="RGE70047.1"/>
    <property type="molecule type" value="Genomic_DNA"/>
</dbReference>
<protein>
    <recommendedName>
        <fullName evidence="3 14">UDP-N-acetylmuramate--L-alanine ligase</fullName>
        <ecNumber evidence="3 14">6.3.2.8</ecNumber>
    </recommendedName>
    <alternativeName>
        <fullName evidence="14">UDP-N-acetylmuramoyl-L-alanine synthetase</fullName>
    </alternativeName>
</protein>
<dbReference type="Gene3D" id="3.90.190.20">
    <property type="entry name" value="Mur ligase, C-terminal domain"/>
    <property type="match status" value="1"/>
</dbReference>
<dbReference type="Gene3D" id="3.40.1190.10">
    <property type="entry name" value="Mur-like, catalytic domain"/>
    <property type="match status" value="1"/>
</dbReference>
<organism evidence="18 20">
    <name type="scientific">Anaerotruncus colihominis</name>
    <dbReference type="NCBI Taxonomy" id="169435"/>
    <lineage>
        <taxon>Bacteria</taxon>
        <taxon>Bacillati</taxon>
        <taxon>Bacillota</taxon>
        <taxon>Clostridia</taxon>
        <taxon>Eubacteriales</taxon>
        <taxon>Oscillospiraceae</taxon>
        <taxon>Anaerotruncus</taxon>
    </lineage>
</organism>
<evidence type="ECO:0000259" key="15">
    <source>
        <dbReference type="Pfam" id="PF01225"/>
    </source>
</evidence>
<dbReference type="PANTHER" id="PTHR43445:SF3">
    <property type="entry name" value="UDP-N-ACETYLMURAMATE--L-ALANINE LIGASE"/>
    <property type="match status" value="1"/>
</dbReference>
<dbReference type="EC" id="6.3.2.8" evidence="3 14"/>
<dbReference type="Pfam" id="PF02875">
    <property type="entry name" value="Mur_ligase_C"/>
    <property type="match status" value="1"/>
</dbReference>
<evidence type="ECO:0000256" key="5">
    <source>
        <dbReference type="ARBA" id="ARBA00022598"/>
    </source>
</evidence>
<evidence type="ECO:0000256" key="8">
    <source>
        <dbReference type="ARBA" id="ARBA00022840"/>
    </source>
</evidence>
<dbReference type="SUPFAM" id="SSF53623">
    <property type="entry name" value="MurD-like peptide ligases, catalytic domain"/>
    <property type="match status" value="1"/>
</dbReference>
<keyword evidence="8 14" id="KW-0067">ATP-binding</keyword>
<keyword evidence="11 14" id="KW-0131">Cell cycle</keyword>
<dbReference type="GO" id="GO:0008763">
    <property type="term" value="F:UDP-N-acetylmuramate-L-alanine ligase activity"/>
    <property type="evidence" value="ECO:0007669"/>
    <property type="project" value="UniProtKB-UniRule"/>
</dbReference>
<dbReference type="SUPFAM" id="SSF53244">
    <property type="entry name" value="MurD-like peptide ligases, peptide-binding domain"/>
    <property type="match status" value="1"/>
</dbReference>
<keyword evidence="9 14" id="KW-0133">Cell shape</keyword>
<evidence type="ECO:0000256" key="14">
    <source>
        <dbReference type="HAMAP-Rule" id="MF_00046"/>
    </source>
</evidence>
<evidence type="ECO:0000256" key="6">
    <source>
        <dbReference type="ARBA" id="ARBA00022618"/>
    </source>
</evidence>
<accession>A0A174P4S2</accession>
<dbReference type="EMBL" id="CZBE01000006">
    <property type="protein sequence ID" value="CUP54796.1"/>
    <property type="molecule type" value="Genomic_DNA"/>
</dbReference>
<dbReference type="RefSeq" id="WP_055244562.1">
    <property type="nucleotide sequence ID" value="NZ_CABIWA010000003.1"/>
</dbReference>
<comment type="function">
    <text evidence="14">Cell wall formation.</text>
</comment>
<keyword evidence="12 14" id="KW-0961">Cell wall biogenesis/degradation</keyword>
<keyword evidence="10 14" id="KW-0573">Peptidoglycan synthesis</keyword>
<comment type="similarity">
    <text evidence="14">Belongs to the MurCDEF family.</text>
</comment>
<dbReference type="InterPro" id="IPR004101">
    <property type="entry name" value="Mur_ligase_C"/>
</dbReference>
<dbReference type="Proteomes" id="UP000095765">
    <property type="component" value="Unassembled WGS sequence"/>
</dbReference>
<comment type="subcellular location">
    <subcellularLocation>
        <location evidence="1 14">Cytoplasm</location>
    </subcellularLocation>
</comment>
<dbReference type="InterPro" id="IPR036615">
    <property type="entry name" value="Mur_ligase_C_dom_sf"/>
</dbReference>
<keyword evidence="7 14" id="KW-0547">Nucleotide-binding</keyword>
<gene>
    <name evidence="14 18" type="primary">murC</name>
    <name evidence="19" type="ORF">DXC40_03015</name>
    <name evidence="18" type="ORF">ERS852551_01155</name>
</gene>
<sequence>MLDEKILQNARQIHFIGIGGSGMFPLVQIMQQRGYKITGSDNNESDTLALERAMGIDVMLGQRAENIAGADLIVYTAAIMDDNPELRAAFASKTPTVERAELLGFLTGLYEDCICVCGTHGKTTTTAMLTQMLLGAGLDPTAVIGGKLPAIGGNGRAGESSLMVCEACEFKDHFLQLHPDLSVILNVDADHLEYFGTIENIIKSFHKFADMTTRTIIVNGSDPNSMRAVEGINGKEIITFGWDEHFDYYPANIKRKGAQAEFDLCCGGRALTHLTLHVPGLHNILNATAACVAAIKSGVPVTALGEHLAQFRGAGRRFEILGEVHGVTIADDYAHHPAEIAVTLHAAREMDFRRVWAVFQPFTYSRTKLLMDDFAKALSLADRVVMSEIMGSREKNTDGVYTSQLAEKIPGSVWFAGFEEIADYVMKHAESGDLVITLGCGDVYKCAKLMLKK</sequence>
<dbReference type="GO" id="GO:0051301">
    <property type="term" value="P:cell division"/>
    <property type="evidence" value="ECO:0007669"/>
    <property type="project" value="UniProtKB-KW"/>
</dbReference>
<dbReference type="Pfam" id="PF01225">
    <property type="entry name" value="Mur_ligase"/>
    <property type="match status" value="1"/>
</dbReference>
<evidence type="ECO:0000256" key="1">
    <source>
        <dbReference type="ARBA" id="ARBA00004496"/>
    </source>
</evidence>
<dbReference type="SUPFAM" id="SSF51984">
    <property type="entry name" value="MurCD N-terminal domain"/>
    <property type="match status" value="1"/>
</dbReference>
<dbReference type="Proteomes" id="UP000260828">
    <property type="component" value="Unassembled WGS sequence"/>
</dbReference>
<evidence type="ECO:0000256" key="3">
    <source>
        <dbReference type="ARBA" id="ARBA00012211"/>
    </source>
</evidence>
<evidence type="ECO:0000313" key="21">
    <source>
        <dbReference type="Proteomes" id="UP000260828"/>
    </source>
</evidence>
<evidence type="ECO:0000256" key="12">
    <source>
        <dbReference type="ARBA" id="ARBA00023316"/>
    </source>
</evidence>
<comment type="pathway">
    <text evidence="2 14">Cell wall biogenesis; peptidoglycan biosynthesis.</text>
</comment>
<feature type="domain" description="Mur ligase central" evidence="17">
    <location>
        <begin position="116"/>
        <end position="294"/>
    </location>
</feature>
<dbReference type="GO" id="GO:0009252">
    <property type="term" value="P:peptidoglycan biosynthetic process"/>
    <property type="evidence" value="ECO:0007669"/>
    <property type="project" value="UniProtKB-UniRule"/>
</dbReference>
<evidence type="ECO:0000313" key="20">
    <source>
        <dbReference type="Proteomes" id="UP000095765"/>
    </source>
</evidence>
<dbReference type="UniPathway" id="UPA00219"/>
<evidence type="ECO:0000256" key="2">
    <source>
        <dbReference type="ARBA" id="ARBA00004752"/>
    </source>
</evidence>
<dbReference type="HAMAP" id="MF_00046">
    <property type="entry name" value="MurC"/>
    <property type="match status" value="1"/>
</dbReference>
<dbReference type="GO" id="GO:0071555">
    <property type="term" value="P:cell wall organization"/>
    <property type="evidence" value="ECO:0007669"/>
    <property type="project" value="UniProtKB-KW"/>
</dbReference>
<evidence type="ECO:0000256" key="10">
    <source>
        <dbReference type="ARBA" id="ARBA00022984"/>
    </source>
</evidence>
<evidence type="ECO:0000256" key="9">
    <source>
        <dbReference type="ARBA" id="ARBA00022960"/>
    </source>
</evidence>
<dbReference type="GO" id="GO:0005524">
    <property type="term" value="F:ATP binding"/>
    <property type="evidence" value="ECO:0007669"/>
    <property type="project" value="UniProtKB-UniRule"/>
</dbReference>
<dbReference type="AlphaFoldDB" id="A0A174P4S2"/>
<dbReference type="Pfam" id="PF08245">
    <property type="entry name" value="Mur_ligase_M"/>
    <property type="match status" value="1"/>
</dbReference>
<evidence type="ECO:0000256" key="11">
    <source>
        <dbReference type="ARBA" id="ARBA00023306"/>
    </source>
</evidence>
<evidence type="ECO:0000313" key="19">
    <source>
        <dbReference type="EMBL" id="RGE70047.1"/>
    </source>
</evidence>
<dbReference type="GO" id="GO:0008360">
    <property type="term" value="P:regulation of cell shape"/>
    <property type="evidence" value="ECO:0007669"/>
    <property type="project" value="UniProtKB-KW"/>
</dbReference>
<dbReference type="PANTHER" id="PTHR43445">
    <property type="entry name" value="UDP-N-ACETYLMURAMATE--L-ALANINE LIGASE-RELATED"/>
    <property type="match status" value="1"/>
</dbReference>
<keyword evidence="5 14" id="KW-0436">Ligase</keyword>
<reference evidence="18 20" key="1">
    <citation type="submission" date="2015-09" db="EMBL/GenBank/DDBJ databases">
        <authorList>
            <consortium name="Pathogen Informatics"/>
        </authorList>
    </citation>
    <scope>NUCLEOTIDE SEQUENCE [LARGE SCALE GENOMIC DNA]</scope>
    <source>
        <strain evidence="18 20">2789STDY5834939</strain>
    </source>
</reference>
<evidence type="ECO:0000256" key="4">
    <source>
        <dbReference type="ARBA" id="ARBA00022490"/>
    </source>
</evidence>
<dbReference type="Gene3D" id="3.40.50.720">
    <property type="entry name" value="NAD(P)-binding Rossmann-like Domain"/>
    <property type="match status" value="1"/>
</dbReference>
<dbReference type="NCBIfam" id="TIGR01082">
    <property type="entry name" value="murC"/>
    <property type="match status" value="1"/>
</dbReference>
<dbReference type="InterPro" id="IPR013221">
    <property type="entry name" value="Mur_ligase_cen"/>
</dbReference>
<evidence type="ECO:0000259" key="16">
    <source>
        <dbReference type="Pfam" id="PF02875"/>
    </source>
</evidence>
<comment type="catalytic activity">
    <reaction evidence="13 14">
        <text>UDP-N-acetyl-alpha-D-muramate + L-alanine + ATP = UDP-N-acetyl-alpha-D-muramoyl-L-alanine + ADP + phosphate + H(+)</text>
        <dbReference type="Rhea" id="RHEA:23372"/>
        <dbReference type="ChEBI" id="CHEBI:15378"/>
        <dbReference type="ChEBI" id="CHEBI:30616"/>
        <dbReference type="ChEBI" id="CHEBI:43474"/>
        <dbReference type="ChEBI" id="CHEBI:57972"/>
        <dbReference type="ChEBI" id="CHEBI:70757"/>
        <dbReference type="ChEBI" id="CHEBI:83898"/>
        <dbReference type="ChEBI" id="CHEBI:456216"/>
        <dbReference type="EC" id="6.3.2.8"/>
    </reaction>
</comment>
<feature type="binding site" evidence="14">
    <location>
        <begin position="118"/>
        <end position="124"/>
    </location>
    <ligand>
        <name>ATP</name>
        <dbReference type="ChEBI" id="CHEBI:30616"/>
    </ligand>
</feature>
<evidence type="ECO:0000256" key="7">
    <source>
        <dbReference type="ARBA" id="ARBA00022741"/>
    </source>
</evidence>
<evidence type="ECO:0000256" key="13">
    <source>
        <dbReference type="ARBA" id="ARBA00047833"/>
    </source>
</evidence>
<name>A0A174P4S2_9FIRM</name>
<evidence type="ECO:0000313" key="18">
    <source>
        <dbReference type="EMBL" id="CUP54796.1"/>
    </source>
</evidence>
<keyword evidence="6 14" id="KW-0132">Cell division</keyword>
<proteinExistence type="inferred from homology"/>
<feature type="domain" description="Mur ligase N-terminal catalytic" evidence="15">
    <location>
        <begin position="13"/>
        <end position="106"/>
    </location>
</feature>
<dbReference type="InterPro" id="IPR000713">
    <property type="entry name" value="Mur_ligase_N"/>
</dbReference>
<dbReference type="GO" id="GO:0005737">
    <property type="term" value="C:cytoplasm"/>
    <property type="evidence" value="ECO:0007669"/>
    <property type="project" value="UniProtKB-SubCell"/>
</dbReference>
<keyword evidence="4 14" id="KW-0963">Cytoplasm</keyword>